<evidence type="ECO:0008006" key="4">
    <source>
        <dbReference type="Google" id="ProtNLM"/>
    </source>
</evidence>
<feature type="transmembrane region" description="Helical" evidence="1">
    <location>
        <begin position="82"/>
        <end position="115"/>
    </location>
</feature>
<proteinExistence type="predicted"/>
<gene>
    <name evidence="2" type="ORF">FHX50_001610</name>
</gene>
<sequence length="165" mass="17030">MGSDILVTVIAALAFAVGITGIIVPVLPGSITIIIGTLIWAIVIGGTGAWVAFAVITLLSLVGMTCSYVLTGRQLKRQETPGWAVALAIVGGLVGFFVIPGPGLILGFILALFGTEYARRKDANEAVRSTLTALKALGIGILLEVGCALISATIFILVSGYHFFA</sequence>
<comment type="caution">
    <text evidence="2">The sequence shown here is derived from an EMBL/GenBank/DDBJ whole genome shotgun (WGS) entry which is preliminary data.</text>
</comment>
<dbReference type="RefSeq" id="WP_183376411.1">
    <property type="nucleotide sequence ID" value="NZ_CBCSFZ010000025.1"/>
</dbReference>
<feature type="transmembrane region" description="Helical" evidence="1">
    <location>
        <begin position="39"/>
        <end position="62"/>
    </location>
</feature>
<keyword evidence="1" id="KW-1133">Transmembrane helix</keyword>
<accession>A0A839QUJ7</accession>
<feature type="transmembrane region" description="Helical" evidence="1">
    <location>
        <begin position="6"/>
        <end position="27"/>
    </location>
</feature>
<keyword evidence="3" id="KW-1185">Reference proteome</keyword>
<evidence type="ECO:0000313" key="3">
    <source>
        <dbReference type="Proteomes" id="UP000568050"/>
    </source>
</evidence>
<keyword evidence="1" id="KW-0812">Transmembrane</keyword>
<name>A0A839QUJ7_9MICO</name>
<feature type="transmembrane region" description="Helical" evidence="1">
    <location>
        <begin position="136"/>
        <end position="164"/>
    </location>
</feature>
<dbReference type="Pfam" id="PF04306">
    <property type="entry name" value="DUF456"/>
    <property type="match status" value="1"/>
</dbReference>
<dbReference type="Proteomes" id="UP000568050">
    <property type="component" value="Unassembled WGS sequence"/>
</dbReference>
<evidence type="ECO:0000256" key="1">
    <source>
        <dbReference type="SAM" id="Phobius"/>
    </source>
</evidence>
<dbReference type="AlphaFoldDB" id="A0A839QUJ7"/>
<evidence type="ECO:0000313" key="2">
    <source>
        <dbReference type="EMBL" id="MBB3023318.1"/>
    </source>
</evidence>
<reference evidence="2 3" key="1">
    <citation type="submission" date="2020-08" db="EMBL/GenBank/DDBJ databases">
        <title>Sequencing the genomes of 1000 actinobacteria strains.</title>
        <authorList>
            <person name="Klenk H.-P."/>
        </authorList>
    </citation>
    <scope>NUCLEOTIDE SEQUENCE [LARGE SCALE GENOMIC DNA]</scope>
    <source>
        <strain evidence="2 3">DSM 23040</strain>
    </source>
</reference>
<protein>
    <recommendedName>
        <fullName evidence="4">DUF456 domain-containing protein</fullName>
    </recommendedName>
</protein>
<keyword evidence="1" id="KW-0472">Membrane</keyword>
<dbReference type="InterPro" id="IPR007403">
    <property type="entry name" value="DUF456"/>
</dbReference>
<dbReference type="PANTHER" id="PTHR39165">
    <property type="entry name" value="IG HYPOTHETICAL 17883"/>
    <property type="match status" value="1"/>
</dbReference>
<organism evidence="2 3">
    <name type="scientific">Helcobacillus massiliensis</name>
    <dbReference type="NCBI Taxonomy" id="521392"/>
    <lineage>
        <taxon>Bacteria</taxon>
        <taxon>Bacillati</taxon>
        <taxon>Actinomycetota</taxon>
        <taxon>Actinomycetes</taxon>
        <taxon>Micrococcales</taxon>
        <taxon>Dermabacteraceae</taxon>
        <taxon>Helcobacillus</taxon>
    </lineage>
</organism>
<dbReference type="PANTHER" id="PTHR39165:SF1">
    <property type="entry name" value="DUF456 DOMAIN-CONTAINING PROTEIN"/>
    <property type="match status" value="1"/>
</dbReference>
<dbReference type="EMBL" id="JACHWP010000004">
    <property type="protein sequence ID" value="MBB3023318.1"/>
    <property type="molecule type" value="Genomic_DNA"/>
</dbReference>